<dbReference type="InterPro" id="IPR001275">
    <property type="entry name" value="DM_DNA-bd"/>
</dbReference>
<dbReference type="GO" id="GO:0000978">
    <property type="term" value="F:RNA polymerase II cis-regulatory region sequence-specific DNA binding"/>
    <property type="evidence" value="ECO:0007669"/>
    <property type="project" value="TreeGrafter"/>
</dbReference>
<feature type="DNA-binding region" description="DM" evidence="5">
    <location>
        <begin position="26"/>
        <end position="73"/>
    </location>
</feature>
<dbReference type="GO" id="GO:0007548">
    <property type="term" value="P:sex differentiation"/>
    <property type="evidence" value="ECO:0007669"/>
    <property type="project" value="TreeGrafter"/>
</dbReference>
<keyword evidence="2 5" id="KW-0862">Zinc</keyword>
<dbReference type="SUPFAM" id="SSF82927">
    <property type="entry name" value="Cysteine-rich DNA binding domain, (DM domain)"/>
    <property type="match status" value="1"/>
</dbReference>
<protein>
    <recommendedName>
        <fullName evidence="6">DM domain-containing protein</fullName>
    </recommendedName>
</protein>
<dbReference type="Gene3D" id="4.10.1040.10">
    <property type="entry name" value="DM DNA-binding domain"/>
    <property type="match status" value="1"/>
</dbReference>
<dbReference type="PROSITE" id="PS40000">
    <property type="entry name" value="DM_1"/>
    <property type="match status" value="1"/>
</dbReference>
<keyword evidence="4 5" id="KW-0539">Nucleus</keyword>
<accession>A0AAW2IAA0</accession>
<comment type="subcellular location">
    <subcellularLocation>
        <location evidence="5">Nucleus</location>
    </subcellularLocation>
</comment>
<dbReference type="EMBL" id="JARGDH010000001">
    <property type="protein sequence ID" value="KAL0278851.1"/>
    <property type="molecule type" value="Genomic_DNA"/>
</dbReference>
<comment type="caution">
    <text evidence="7">The sequence shown here is derived from an EMBL/GenBank/DDBJ whole genome shotgun (WGS) entry which is preliminary data.</text>
</comment>
<dbReference type="PANTHER" id="PTHR12322">
    <property type="entry name" value="DOUBLESEX AND MAB-3 RELATED TRANSCRIPTION FACTOR DMRT"/>
    <property type="match status" value="1"/>
</dbReference>
<evidence type="ECO:0000256" key="1">
    <source>
        <dbReference type="ARBA" id="ARBA00022723"/>
    </source>
</evidence>
<dbReference type="AlphaFoldDB" id="A0AAW2IAA0"/>
<reference evidence="7" key="1">
    <citation type="journal article" date="2024" name="Gigascience">
        <title>Chromosome-level genome of the poultry shaft louse Menopon gallinae provides insight into the host-switching and adaptive evolution of parasitic lice.</title>
        <authorList>
            <person name="Xu Y."/>
            <person name="Ma L."/>
            <person name="Liu S."/>
            <person name="Liang Y."/>
            <person name="Liu Q."/>
            <person name="He Z."/>
            <person name="Tian L."/>
            <person name="Duan Y."/>
            <person name="Cai W."/>
            <person name="Li H."/>
            <person name="Song F."/>
        </authorList>
    </citation>
    <scope>NUCLEOTIDE SEQUENCE</scope>
    <source>
        <strain evidence="7">Cailab_2023a</strain>
    </source>
</reference>
<evidence type="ECO:0000256" key="4">
    <source>
        <dbReference type="ARBA" id="ARBA00023242"/>
    </source>
</evidence>
<evidence type="ECO:0000259" key="6">
    <source>
        <dbReference type="PROSITE" id="PS50809"/>
    </source>
</evidence>
<dbReference type="GO" id="GO:0000981">
    <property type="term" value="F:DNA-binding transcription factor activity, RNA polymerase II-specific"/>
    <property type="evidence" value="ECO:0007669"/>
    <property type="project" value="TreeGrafter"/>
</dbReference>
<dbReference type="FunFam" id="4.10.1040.10:FF:000001">
    <property type="entry name" value="doublesex- and mab-3-related transcription factor 1"/>
    <property type="match status" value="1"/>
</dbReference>
<organism evidence="7">
    <name type="scientific">Menopon gallinae</name>
    <name type="common">poultry shaft louse</name>
    <dbReference type="NCBI Taxonomy" id="328185"/>
    <lineage>
        <taxon>Eukaryota</taxon>
        <taxon>Metazoa</taxon>
        <taxon>Ecdysozoa</taxon>
        <taxon>Arthropoda</taxon>
        <taxon>Hexapoda</taxon>
        <taxon>Insecta</taxon>
        <taxon>Pterygota</taxon>
        <taxon>Neoptera</taxon>
        <taxon>Paraneoptera</taxon>
        <taxon>Psocodea</taxon>
        <taxon>Troctomorpha</taxon>
        <taxon>Phthiraptera</taxon>
        <taxon>Amblycera</taxon>
        <taxon>Menoponidae</taxon>
        <taxon>Menopon</taxon>
    </lineage>
</organism>
<dbReference type="GO" id="GO:0046872">
    <property type="term" value="F:metal ion binding"/>
    <property type="evidence" value="ECO:0007669"/>
    <property type="project" value="UniProtKB-KW"/>
</dbReference>
<dbReference type="InterPro" id="IPR026607">
    <property type="entry name" value="DMRT"/>
</dbReference>
<keyword evidence="3 5" id="KW-0238">DNA-binding</keyword>
<dbReference type="InterPro" id="IPR036407">
    <property type="entry name" value="DM_DNA-bd_sf"/>
</dbReference>
<proteinExistence type="predicted"/>
<dbReference type="Pfam" id="PF00751">
    <property type="entry name" value="DM"/>
    <property type="match status" value="1"/>
</dbReference>
<name>A0AAW2IAA0_9NEOP</name>
<feature type="domain" description="DM" evidence="6">
    <location>
        <begin position="26"/>
        <end position="73"/>
    </location>
</feature>
<evidence type="ECO:0000256" key="5">
    <source>
        <dbReference type="PROSITE-ProRule" id="PRU00070"/>
    </source>
</evidence>
<evidence type="ECO:0000256" key="3">
    <source>
        <dbReference type="ARBA" id="ARBA00023125"/>
    </source>
</evidence>
<keyword evidence="1 5" id="KW-0479">Metal-binding</keyword>
<dbReference type="GO" id="GO:0005634">
    <property type="term" value="C:nucleus"/>
    <property type="evidence" value="ECO:0007669"/>
    <property type="project" value="UniProtKB-SubCell"/>
</dbReference>
<dbReference type="SMART" id="SM00301">
    <property type="entry name" value="DM"/>
    <property type="match status" value="1"/>
</dbReference>
<gene>
    <name evidence="7" type="ORF">PYX00_000540</name>
</gene>
<sequence length="232" mass="26498">MSLLVGEEKKPVPQGGKSRVLRTPKCARCRNHGVISCLKGHKRLCRWRECQCPNCQLVVGRQKVMAAQVALRRHQKQESGASTVQYIEELLTHKRTYRKHLRRLQQDNNSEGILRNFQQHMRTTWGNSRLAERIRKRKAFADKSLEMATLFVNPLEIRTRPLLSCTAGSPFFSEMIMDLSFRYGFASDLSVLLPREDASGNWNSNNQAALEKKSKLSFSVDALLGLSDSNRP</sequence>
<evidence type="ECO:0000256" key="2">
    <source>
        <dbReference type="ARBA" id="ARBA00022833"/>
    </source>
</evidence>
<dbReference type="PANTHER" id="PTHR12322:SF53">
    <property type="entry name" value="DOUBLESEX-MAB RELATED 11E"/>
    <property type="match status" value="1"/>
</dbReference>
<dbReference type="PROSITE" id="PS50809">
    <property type="entry name" value="DM_2"/>
    <property type="match status" value="1"/>
</dbReference>
<evidence type="ECO:0000313" key="7">
    <source>
        <dbReference type="EMBL" id="KAL0278851.1"/>
    </source>
</evidence>